<dbReference type="RefSeq" id="WP_242106000.1">
    <property type="nucleotide sequence ID" value="NZ_CP093445.1"/>
</dbReference>
<dbReference type="Gene3D" id="2.40.50.230">
    <property type="entry name" value="Gp5 N-terminal domain"/>
    <property type="match status" value="1"/>
</dbReference>
<accession>A0A8T9INT0</accession>
<dbReference type="AlphaFoldDB" id="A0A8T9INT0"/>
<protein>
    <submittedName>
        <fullName evidence="2">Phage baseplate assembly protein V</fullName>
    </submittedName>
</protein>
<dbReference type="NCBIfam" id="TIGR01644">
    <property type="entry name" value="phage_P2_V"/>
    <property type="match status" value="1"/>
</dbReference>
<sequence>MDQSRDPESEYTLADLFRRLHNLIRRGLVAEVQLSPPRCRVSFGGEHKSGWLQWYTLATSERVDWSAPKIGDPVTVISEGGDLRNGVVLPGLLVDDRGAPSDKPNEHVTRYCDGATQTYDTVSHVFTWQGVPDGVVRILGESKIEILGRADVTITSENVVNIHGGTVINADADEINVTATNAINAHATTINATATDSVNVIAANAVDFTSTTFTATAPGGITLNGPTRITQTLVTVGNAMFLSDLSVTGEEGGSGNIRTNGSVFAGQEVQDRLGTMTKIRITYNGHKHDCPDGGTDIPSILMV</sequence>
<dbReference type="InterPro" id="IPR013046">
    <property type="entry name" value="GpV/Gp45"/>
</dbReference>
<dbReference type="InterPro" id="IPR037026">
    <property type="entry name" value="Vgr_OB-fold_dom_sf"/>
</dbReference>
<gene>
    <name evidence="2" type="ORF">MOV10_09600</name>
</gene>
<feature type="domain" description="Gp5/Type VI secretion system Vgr protein OB-fold" evidence="1">
    <location>
        <begin position="25"/>
        <end position="92"/>
    </location>
</feature>
<dbReference type="Pfam" id="PF04717">
    <property type="entry name" value="Phage_base_V"/>
    <property type="match status" value="1"/>
</dbReference>
<dbReference type="EMBL" id="CP093445">
    <property type="protein sequence ID" value="UNO35801.1"/>
    <property type="molecule type" value="Genomic_DNA"/>
</dbReference>
<evidence type="ECO:0000259" key="1">
    <source>
        <dbReference type="Pfam" id="PF04717"/>
    </source>
</evidence>
<dbReference type="InterPro" id="IPR006531">
    <property type="entry name" value="Gp5/Vgr_OB"/>
</dbReference>
<proteinExistence type="predicted"/>
<organism evidence="2">
    <name type="scientific">Salmonella enterica subsp. enterica serovar Abeokuta</name>
    <dbReference type="NCBI Taxonomy" id="2926665"/>
    <lineage>
        <taxon>Bacteria</taxon>
        <taxon>Pseudomonadati</taxon>
        <taxon>Pseudomonadota</taxon>
        <taxon>Gammaproteobacteria</taxon>
        <taxon>Enterobacterales</taxon>
        <taxon>Enterobacteriaceae</taxon>
        <taxon>Salmonella</taxon>
    </lineage>
</organism>
<name>A0A8T9INT0_SALET</name>
<evidence type="ECO:0000313" key="2">
    <source>
        <dbReference type="EMBL" id="UNO35801.1"/>
    </source>
</evidence>
<dbReference type="Gene3D" id="6.20.150.10">
    <property type="match status" value="1"/>
</dbReference>
<reference evidence="2" key="1">
    <citation type="submission" date="2022-03" db="EMBL/GenBank/DDBJ databases">
        <title>Genome Sequence of a New Salmonella enterica Strain (Salmonella Abeokuta) isolated from Poultry Feed in Nigeria.</title>
        <authorList>
            <person name="Fagbamila I."/>
            <person name="Barco L."/>
            <person name="Monorella C."/>
            <person name="Beld M.V.D."/>
            <person name="Mooijman K."/>
            <person name="Hernandez-Segura A."/>
            <person name="Orsini M."/>
            <person name="Ajayi O."/>
            <person name="Ngulukun S."/>
            <person name="Jambalang A.-R."/>
            <person name="Sati N."/>
            <person name="Emmennaa P."/>
            <person name="Ankeli P."/>
            <person name="Muhammad M."/>
        </authorList>
    </citation>
    <scope>NUCLEOTIDE SEQUENCE</scope>
    <source>
        <strain evidence="2">OG19FER4</strain>
    </source>
</reference>